<dbReference type="CDD" id="cd20544">
    <property type="entry name" value="CYCLIN_AtCycD-like_rpt2"/>
    <property type="match status" value="1"/>
</dbReference>
<dbReference type="SMART" id="SM00385">
    <property type="entry name" value="CYCLIN"/>
    <property type="match status" value="1"/>
</dbReference>
<sequence>MNLSWVLYSSFYFSCLKMAENLDCVASNLLCTETTKTCFVDLDCNETNDAFWVSLSRHQKNIQNHIQHPNFNNNRSLMGLPLQTEERIREMIERESDHLPKDDYLQRLRSGDLDLRVRREALDWIWKANAHYMFGPLSFCLSMNYFDRFLSVYELPRGKTWIVQLLAVACLSLAAKLEETEMPQLVDLQVGEPKFFFEAKTIQRMELLVLNTLKWRMQSCTPCSFIDHFLTKINNDQHPSTTSITRSLQLILSTIKGLSFSLSLSLTVYIIFVVHFCIDFLEFKPSEIAAAVAISVSGNIQAQEINKAMSLIHVEKERAMKCVELIKDLSLMSGCANLANASTTSSAPQSPDGVLDAACLSYKTEDITVVGSCANSSHNIISSDIKRRKQGGDHHLK</sequence>
<evidence type="ECO:0000313" key="6">
    <source>
        <dbReference type="EMBL" id="KAH7566851.1"/>
    </source>
</evidence>
<reference evidence="6 7" key="1">
    <citation type="submission" date="2021-02" db="EMBL/GenBank/DDBJ databases">
        <title>Plant Genome Project.</title>
        <authorList>
            <person name="Zhang R.-G."/>
        </authorList>
    </citation>
    <scope>NUCLEOTIDE SEQUENCE [LARGE SCALE GENOMIC DNA]</scope>
    <source>
        <tissue evidence="6">Leaves</tissue>
    </source>
</reference>
<keyword evidence="3" id="KW-0131">Cell cycle</keyword>
<dbReference type="CDD" id="cd20543">
    <property type="entry name" value="CYCLIN_AtCycD-like_rpt1"/>
    <property type="match status" value="1"/>
</dbReference>
<dbReference type="EMBL" id="JAFEMO010000008">
    <property type="protein sequence ID" value="KAH7566851.1"/>
    <property type="molecule type" value="Genomic_DNA"/>
</dbReference>
<evidence type="ECO:0000256" key="1">
    <source>
        <dbReference type="ARBA" id="ARBA00022618"/>
    </source>
</evidence>
<comment type="caution">
    <text evidence="6">The sequence shown here is derived from an EMBL/GenBank/DDBJ whole genome shotgun (WGS) entry which is preliminary data.</text>
</comment>
<dbReference type="InterPro" id="IPR048258">
    <property type="entry name" value="Cyclins_cyclin-box"/>
</dbReference>
<proteinExistence type="inferred from homology"/>
<dbReference type="InterPro" id="IPR004367">
    <property type="entry name" value="Cyclin_C-dom"/>
</dbReference>
<dbReference type="PROSITE" id="PS00292">
    <property type="entry name" value="CYCLINS"/>
    <property type="match status" value="1"/>
</dbReference>
<protein>
    <recommendedName>
        <fullName evidence="5">Cyclin-like domain-containing protein</fullName>
    </recommendedName>
</protein>
<evidence type="ECO:0000256" key="2">
    <source>
        <dbReference type="ARBA" id="ARBA00023127"/>
    </source>
</evidence>
<keyword evidence="2 4" id="KW-0195">Cyclin</keyword>
<dbReference type="InterPro" id="IPR006671">
    <property type="entry name" value="Cyclin_N"/>
</dbReference>
<keyword evidence="7" id="KW-1185">Reference proteome</keyword>
<gene>
    <name evidence="6" type="ORF">JRO89_XS08G0244900</name>
</gene>
<comment type="similarity">
    <text evidence="4">Belongs to the cyclin family.</text>
</comment>
<dbReference type="Pfam" id="PF02984">
    <property type="entry name" value="Cyclin_C"/>
    <property type="match status" value="1"/>
</dbReference>
<dbReference type="InterPro" id="IPR039361">
    <property type="entry name" value="Cyclin"/>
</dbReference>
<dbReference type="SUPFAM" id="SSF47954">
    <property type="entry name" value="Cyclin-like"/>
    <property type="match status" value="1"/>
</dbReference>
<accession>A0ABQ8HRE7</accession>
<feature type="domain" description="Cyclin-like" evidence="5">
    <location>
        <begin position="123"/>
        <end position="211"/>
    </location>
</feature>
<keyword evidence="1" id="KW-0132">Cell division</keyword>
<evidence type="ECO:0000259" key="5">
    <source>
        <dbReference type="SMART" id="SM00385"/>
    </source>
</evidence>
<dbReference type="InterPro" id="IPR036915">
    <property type="entry name" value="Cyclin-like_sf"/>
</dbReference>
<name>A0ABQ8HRE7_9ROSI</name>
<evidence type="ECO:0000256" key="3">
    <source>
        <dbReference type="ARBA" id="ARBA00023306"/>
    </source>
</evidence>
<organism evidence="6 7">
    <name type="scientific">Xanthoceras sorbifolium</name>
    <dbReference type="NCBI Taxonomy" id="99658"/>
    <lineage>
        <taxon>Eukaryota</taxon>
        <taxon>Viridiplantae</taxon>
        <taxon>Streptophyta</taxon>
        <taxon>Embryophyta</taxon>
        <taxon>Tracheophyta</taxon>
        <taxon>Spermatophyta</taxon>
        <taxon>Magnoliopsida</taxon>
        <taxon>eudicotyledons</taxon>
        <taxon>Gunneridae</taxon>
        <taxon>Pentapetalae</taxon>
        <taxon>rosids</taxon>
        <taxon>malvids</taxon>
        <taxon>Sapindales</taxon>
        <taxon>Sapindaceae</taxon>
        <taxon>Xanthoceroideae</taxon>
        <taxon>Xanthoceras</taxon>
    </lineage>
</organism>
<dbReference type="InterPro" id="IPR013763">
    <property type="entry name" value="Cyclin-like_dom"/>
</dbReference>
<dbReference type="PANTHER" id="PTHR10177">
    <property type="entry name" value="CYCLINS"/>
    <property type="match status" value="1"/>
</dbReference>
<evidence type="ECO:0000256" key="4">
    <source>
        <dbReference type="RuleBase" id="RU000383"/>
    </source>
</evidence>
<dbReference type="Gene3D" id="1.10.472.10">
    <property type="entry name" value="Cyclin-like"/>
    <property type="match status" value="2"/>
</dbReference>
<dbReference type="Pfam" id="PF00134">
    <property type="entry name" value="Cyclin_N"/>
    <property type="match status" value="1"/>
</dbReference>
<dbReference type="Proteomes" id="UP000827721">
    <property type="component" value="Unassembled WGS sequence"/>
</dbReference>
<evidence type="ECO:0000313" key="7">
    <source>
        <dbReference type="Proteomes" id="UP000827721"/>
    </source>
</evidence>